<organism evidence="1 2">
    <name type="scientific">Musa balbisiana</name>
    <name type="common">Banana</name>
    <dbReference type="NCBI Taxonomy" id="52838"/>
    <lineage>
        <taxon>Eukaryota</taxon>
        <taxon>Viridiplantae</taxon>
        <taxon>Streptophyta</taxon>
        <taxon>Embryophyta</taxon>
        <taxon>Tracheophyta</taxon>
        <taxon>Spermatophyta</taxon>
        <taxon>Magnoliopsida</taxon>
        <taxon>Liliopsida</taxon>
        <taxon>Zingiberales</taxon>
        <taxon>Musaceae</taxon>
        <taxon>Musa</taxon>
    </lineage>
</organism>
<evidence type="ECO:0000313" key="2">
    <source>
        <dbReference type="Proteomes" id="UP000317650"/>
    </source>
</evidence>
<reference evidence="1 2" key="1">
    <citation type="journal article" date="2019" name="Nat. Plants">
        <title>Genome sequencing of Musa balbisiana reveals subgenome evolution and function divergence in polyploid bananas.</title>
        <authorList>
            <person name="Yao X."/>
        </authorList>
    </citation>
    <scope>NUCLEOTIDE SEQUENCE [LARGE SCALE GENOMIC DNA]</scope>
    <source>
        <strain evidence="2">cv. DH-PKW</strain>
        <tissue evidence="1">Leaves</tissue>
    </source>
</reference>
<comment type="caution">
    <text evidence="1">The sequence shown here is derived from an EMBL/GenBank/DDBJ whole genome shotgun (WGS) entry which is preliminary data.</text>
</comment>
<name>A0A4S8K083_MUSBA</name>
<gene>
    <name evidence="1" type="ORF">C4D60_Mb08t00270</name>
</gene>
<proteinExistence type="predicted"/>
<dbReference type="EMBL" id="PYDT01000002">
    <property type="protein sequence ID" value="THU68094.1"/>
    <property type="molecule type" value="Genomic_DNA"/>
</dbReference>
<dbReference type="Proteomes" id="UP000317650">
    <property type="component" value="Chromosome 8"/>
</dbReference>
<dbReference type="AlphaFoldDB" id="A0A4S8K083"/>
<sequence length="84" mass="9307">MECDRRKKGPADRMAYHDMGKCLLKSLTMDVIDLVIKLADLHNDWVTGEEGGDDDALLSAVLDACRPCGRHIPPALWPHPPTRG</sequence>
<protein>
    <submittedName>
        <fullName evidence="1">Uncharacterized protein</fullName>
    </submittedName>
</protein>
<accession>A0A4S8K083</accession>
<keyword evidence="2" id="KW-1185">Reference proteome</keyword>
<evidence type="ECO:0000313" key="1">
    <source>
        <dbReference type="EMBL" id="THU68094.1"/>
    </source>
</evidence>